<dbReference type="EMBL" id="CP069109">
    <property type="protein sequence ID" value="QSS58051.1"/>
    <property type="molecule type" value="Genomic_DNA"/>
</dbReference>
<feature type="region of interest" description="Disordered" evidence="1">
    <location>
        <begin position="313"/>
        <end position="364"/>
    </location>
</feature>
<gene>
    <name evidence="3" type="ORF">I7I51_07471</name>
</gene>
<organism evidence="3 4">
    <name type="scientific">Ajellomyces capsulatus</name>
    <name type="common">Darling's disease fungus</name>
    <name type="synonym">Histoplasma capsulatum</name>
    <dbReference type="NCBI Taxonomy" id="5037"/>
    <lineage>
        <taxon>Eukaryota</taxon>
        <taxon>Fungi</taxon>
        <taxon>Dikarya</taxon>
        <taxon>Ascomycota</taxon>
        <taxon>Pezizomycotina</taxon>
        <taxon>Eurotiomycetes</taxon>
        <taxon>Eurotiomycetidae</taxon>
        <taxon>Onygenales</taxon>
        <taxon>Ajellomycetaceae</taxon>
        <taxon>Histoplasma</taxon>
    </lineage>
</organism>
<evidence type="ECO:0000256" key="2">
    <source>
        <dbReference type="SAM" id="Phobius"/>
    </source>
</evidence>
<dbReference type="AlphaFoldDB" id="A0A8A1LWA2"/>
<protein>
    <submittedName>
        <fullName evidence="3">DUF3431 superfamily domain-containing protein</fullName>
    </submittedName>
</protein>
<accession>A0A8A1LWA2</accession>
<evidence type="ECO:0000313" key="4">
    <source>
        <dbReference type="Proteomes" id="UP000663671"/>
    </source>
</evidence>
<feature type="compositionally biased region" description="Low complexity" evidence="1">
    <location>
        <begin position="335"/>
        <end position="351"/>
    </location>
</feature>
<dbReference type="PANTHER" id="PTHR37490">
    <property type="entry name" value="EXPRESSED PROTEIN"/>
    <property type="match status" value="1"/>
</dbReference>
<dbReference type="OrthoDB" id="426718at2759"/>
<keyword evidence="2" id="KW-0812">Transmembrane</keyword>
<reference evidence="3" key="1">
    <citation type="submission" date="2021-01" db="EMBL/GenBank/DDBJ databases">
        <title>Chromosome-level genome assembly of a human fungal pathogen reveals clustering of transcriptionally co-regulated genes.</title>
        <authorList>
            <person name="Voorhies M."/>
            <person name="Cohen S."/>
            <person name="Shea T.P."/>
            <person name="Petrus S."/>
            <person name="Munoz J.F."/>
            <person name="Poplawski S."/>
            <person name="Goldman W.E."/>
            <person name="Michael T."/>
            <person name="Cuomo C.A."/>
            <person name="Sil A."/>
            <person name="Beyhan S."/>
        </authorList>
    </citation>
    <scope>NUCLEOTIDE SEQUENCE</scope>
    <source>
        <strain evidence="3">WU24</strain>
    </source>
</reference>
<feature type="transmembrane region" description="Helical" evidence="2">
    <location>
        <begin position="20"/>
        <end position="44"/>
    </location>
</feature>
<dbReference type="PANTHER" id="PTHR37490:SF3">
    <property type="entry name" value="DUF3431 DOMAIN CONTAINING PROTEIN"/>
    <property type="match status" value="1"/>
</dbReference>
<evidence type="ECO:0000313" key="3">
    <source>
        <dbReference type="EMBL" id="QSS58051.1"/>
    </source>
</evidence>
<dbReference type="InterPro" id="IPR021838">
    <property type="entry name" value="DUF3431"/>
</dbReference>
<proteinExistence type="predicted"/>
<evidence type="ECO:0000256" key="1">
    <source>
        <dbReference type="SAM" id="MobiDB-lite"/>
    </source>
</evidence>
<keyword evidence="2" id="KW-0472">Membrane</keyword>
<dbReference type="Proteomes" id="UP000663671">
    <property type="component" value="Chromosome 2"/>
</dbReference>
<dbReference type="Pfam" id="PF11913">
    <property type="entry name" value="DUF3431"/>
    <property type="match status" value="1"/>
</dbReference>
<dbReference type="VEuPathDB" id="FungiDB:I7I51_07471"/>
<name>A0A8A1LWA2_AJECA</name>
<keyword evidence="2" id="KW-1133">Transmembrane helix</keyword>
<sequence>MALSRAYRSGSPRLLRKPPAISGIVLLAYLAVFCLLCSVAKYCLASFLASLRHYHPARPQRELVVAAMSSDNTSWLHEYLPDWGRKVYVVDDPDAPLTVPSNKGREAMVYLTYIIDHYDRLPAHMVFIHPQRYQWHNDDPLYDNVPLLRNLRLPFLAQQGYLNLRCVWLLGCPVEIRPFTDIHRTDVHAGAAFKAGFEALFPGSPVPREVGVSCCAQFAVTAAQVRKRPRSEYEHFRRWLLSTPLPDELSGRIFEYSWHMIFGRDPVHCPTASECYCKQYGYCNLSCRNIGTCDGRYTMPPFASLPRGWPDFGWDGKPRHPGDPIPAREPPKHLQQPVRTHQRQQQQQQHPQQKRQRAQQPATE</sequence>